<evidence type="ECO:0000256" key="8">
    <source>
        <dbReference type="SAM" id="Coils"/>
    </source>
</evidence>
<reference evidence="12" key="2">
    <citation type="submission" date="2025-09" db="UniProtKB">
        <authorList>
            <consortium name="Ensembl"/>
        </authorList>
    </citation>
    <scope>IDENTIFICATION</scope>
</reference>
<dbReference type="GO" id="GO:0043296">
    <property type="term" value="C:apical junction complex"/>
    <property type="evidence" value="ECO:0007669"/>
    <property type="project" value="TreeGrafter"/>
</dbReference>
<evidence type="ECO:0000259" key="11">
    <source>
        <dbReference type="PROSITE" id="PS51307"/>
    </source>
</evidence>
<feature type="region of interest" description="Disordered" evidence="9">
    <location>
        <begin position="662"/>
        <end position="745"/>
    </location>
</feature>
<feature type="region of interest" description="Disordered" evidence="9">
    <location>
        <begin position="356"/>
        <end position="389"/>
    </location>
</feature>
<keyword evidence="3" id="KW-0963">Cytoplasm</keyword>
<evidence type="ECO:0000259" key="10">
    <source>
        <dbReference type="PROSITE" id="PS51306"/>
    </source>
</evidence>
<dbReference type="PROSITE" id="PS51307">
    <property type="entry name" value="ASD2"/>
    <property type="match status" value="1"/>
</dbReference>
<dbReference type="PANTHER" id="PTHR15012">
    <property type="entry name" value="APICAL PROTEIN/SHROOM-RELATED"/>
    <property type="match status" value="1"/>
</dbReference>
<keyword evidence="8" id="KW-0175">Coiled coil</keyword>
<dbReference type="Gene3D" id="6.10.250.3120">
    <property type="match status" value="1"/>
</dbReference>
<feature type="compositionally biased region" description="Basic and acidic residues" evidence="9">
    <location>
        <begin position="896"/>
        <end position="912"/>
    </location>
</feature>
<accession>A0A7M4ENU7</accession>
<feature type="region of interest" description="Disordered" evidence="9">
    <location>
        <begin position="1241"/>
        <end position="1272"/>
    </location>
</feature>
<evidence type="ECO:0000256" key="1">
    <source>
        <dbReference type="ARBA" id="ARBA00004245"/>
    </source>
</evidence>
<dbReference type="RefSeq" id="XP_019390573.1">
    <property type="nucleotide sequence ID" value="XM_019535028.1"/>
</dbReference>
<comment type="similarity">
    <text evidence="2">Belongs to the shroom family.</text>
</comment>
<evidence type="ECO:0000256" key="3">
    <source>
        <dbReference type="ARBA" id="ARBA00022490"/>
    </source>
</evidence>
<dbReference type="InterPro" id="IPR014800">
    <property type="entry name" value="ASD1_dom"/>
</dbReference>
<dbReference type="PANTHER" id="PTHR15012:SF37">
    <property type="entry name" value="PROTEIN SHROOM1"/>
    <property type="match status" value="1"/>
</dbReference>
<dbReference type="GeneID" id="109310069"/>
<feature type="compositionally biased region" description="Polar residues" evidence="9">
    <location>
        <begin position="126"/>
        <end position="136"/>
    </location>
</feature>
<dbReference type="Ensembl" id="ENSCPRT00005014019.1">
    <property type="protein sequence ID" value="ENSCPRP00005011896.1"/>
    <property type="gene ID" value="ENSCPRG00005008491.1"/>
</dbReference>
<evidence type="ECO:0000313" key="12">
    <source>
        <dbReference type="Ensembl" id="ENSCPRP00005011896.1"/>
    </source>
</evidence>
<feature type="region of interest" description="Disordered" evidence="9">
    <location>
        <begin position="888"/>
        <end position="924"/>
    </location>
</feature>
<gene>
    <name evidence="12" type="primary">SHROOM1</name>
</gene>
<feature type="compositionally biased region" description="Basic and acidic residues" evidence="9">
    <location>
        <begin position="362"/>
        <end position="389"/>
    </location>
</feature>
<dbReference type="GO" id="GO:0005874">
    <property type="term" value="C:microtubule"/>
    <property type="evidence" value="ECO:0007669"/>
    <property type="project" value="UniProtKB-KW"/>
</dbReference>
<evidence type="ECO:0000256" key="2">
    <source>
        <dbReference type="ARBA" id="ARBA00006469"/>
    </source>
</evidence>
<comment type="subcellular location">
    <subcellularLocation>
        <location evidence="1">Cytoplasm</location>
        <location evidence="1">Cytoskeleton</location>
    </subcellularLocation>
</comment>
<feature type="compositionally biased region" description="Basic and acidic residues" evidence="9">
    <location>
        <begin position="691"/>
        <end position="729"/>
    </location>
</feature>
<dbReference type="Proteomes" id="UP000594220">
    <property type="component" value="Unplaced"/>
</dbReference>
<feature type="coiled-coil region" evidence="8">
    <location>
        <begin position="1548"/>
        <end position="1575"/>
    </location>
</feature>
<feature type="compositionally biased region" description="Polar residues" evidence="9">
    <location>
        <begin position="461"/>
        <end position="471"/>
    </location>
</feature>
<reference evidence="12" key="1">
    <citation type="submission" date="2025-08" db="UniProtKB">
        <authorList>
            <consortium name="Ensembl"/>
        </authorList>
    </citation>
    <scope>IDENTIFICATION</scope>
</reference>
<keyword evidence="6" id="KW-0206">Cytoskeleton</keyword>
<name>A0A7M4ENU7_CROPO</name>
<dbReference type="CTD" id="134549"/>
<dbReference type="GO" id="GO:0005912">
    <property type="term" value="C:adherens junction"/>
    <property type="evidence" value="ECO:0007669"/>
    <property type="project" value="TreeGrafter"/>
</dbReference>
<evidence type="ECO:0000256" key="6">
    <source>
        <dbReference type="ARBA" id="ARBA00023212"/>
    </source>
</evidence>
<dbReference type="Pfam" id="PF08687">
    <property type="entry name" value="ASD2"/>
    <property type="match status" value="1"/>
</dbReference>
<keyword evidence="4" id="KW-0493">Microtubule</keyword>
<dbReference type="GO" id="GO:0016324">
    <property type="term" value="C:apical plasma membrane"/>
    <property type="evidence" value="ECO:0007669"/>
    <property type="project" value="TreeGrafter"/>
</dbReference>
<dbReference type="OrthoDB" id="10063560at2759"/>
<protein>
    <submittedName>
        <fullName evidence="12">Shroom family member 1</fullName>
    </submittedName>
</protein>
<feature type="coiled-coil region" evidence="8">
    <location>
        <begin position="1475"/>
        <end position="1524"/>
    </location>
</feature>
<evidence type="ECO:0000256" key="7">
    <source>
        <dbReference type="PROSITE-ProRule" id="PRU00637"/>
    </source>
</evidence>
<feature type="compositionally biased region" description="Basic and acidic residues" evidence="9">
    <location>
        <begin position="1366"/>
        <end position="1377"/>
    </location>
</feature>
<dbReference type="KEGG" id="cpoo:109310069"/>
<organism evidence="12 13">
    <name type="scientific">Crocodylus porosus</name>
    <name type="common">Saltwater crocodile</name>
    <name type="synonym">Estuarine crocodile</name>
    <dbReference type="NCBI Taxonomy" id="8502"/>
    <lineage>
        <taxon>Eukaryota</taxon>
        <taxon>Metazoa</taxon>
        <taxon>Chordata</taxon>
        <taxon>Craniata</taxon>
        <taxon>Vertebrata</taxon>
        <taxon>Euteleostomi</taxon>
        <taxon>Archelosauria</taxon>
        <taxon>Archosauria</taxon>
        <taxon>Crocodylia</taxon>
        <taxon>Longirostres</taxon>
        <taxon>Crocodylidae</taxon>
        <taxon>Crocodylus</taxon>
    </lineage>
</organism>
<dbReference type="PROSITE" id="PS51306">
    <property type="entry name" value="ASD1"/>
    <property type="match status" value="1"/>
</dbReference>
<dbReference type="Pfam" id="PF08688">
    <property type="entry name" value="ASD1"/>
    <property type="match status" value="1"/>
</dbReference>
<dbReference type="GeneTree" id="ENSGT00940000160656"/>
<evidence type="ECO:0000256" key="9">
    <source>
        <dbReference type="SAM" id="MobiDB-lite"/>
    </source>
</evidence>
<keyword evidence="5 7" id="KW-0009">Actin-binding</keyword>
<feature type="domain" description="ASD1" evidence="10">
    <location>
        <begin position="608"/>
        <end position="709"/>
    </location>
</feature>
<evidence type="ECO:0000256" key="4">
    <source>
        <dbReference type="ARBA" id="ARBA00022701"/>
    </source>
</evidence>
<feature type="region of interest" description="Disordered" evidence="9">
    <location>
        <begin position="444"/>
        <end position="474"/>
    </location>
</feature>
<dbReference type="GO" id="GO:0007015">
    <property type="term" value="P:actin filament organization"/>
    <property type="evidence" value="ECO:0007669"/>
    <property type="project" value="TreeGrafter"/>
</dbReference>
<feature type="region of interest" description="Disordered" evidence="9">
    <location>
        <begin position="1339"/>
        <end position="1380"/>
    </location>
</feature>
<feature type="domain" description="ASD2" evidence="11">
    <location>
        <begin position="1290"/>
        <end position="1577"/>
    </location>
</feature>
<dbReference type="GO" id="GO:0051015">
    <property type="term" value="F:actin filament binding"/>
    <property type="evidence" value="ECO:0007669"/>
    <property type="project" value="InterPro"/>
</dbReference>
<dbReference type="InterPro" id="IPR014799">
    <property type="entry name" value="ASD2_dom"/>
</dbReference>
<proteinExistence type="inferred from homology"/>
<feature type="region of interest" description="Disordered" evidence="9">
    <location>
        <begin position="1178"/>
        <end position="1200"/>
    </location>
</feature>
<feature type="region of interest" description="Disordered" evidence="9">
    <location>
        <begin position="528"/>
        <end position="570"/>
    </location>
</feature>
<dbReference type="GO" id="GO:0030864">
    <property type="term" value="C:cortical actin cytoskeleton"/>
    <property type="evidence" value="ECO:0007669"/>
    <property type="project" value="TreeGrafter"/>
</dbReference>
<feature type="compositionally biased region" description="Basic and acidic residues" evidence="9">
    <location>
        <begin position="1341"/>
        <end position="1357"/>
    </location>
</feature>
<keyword evidence="13" id="KW-1185">Reference proteome</keyword>
<evidence type="ECO:0000256" key="5">
    <source>
        <dbReference type="ARBA" id="ARBA00023203"/>
    </source>
</evidence>
<dbReference type="OMA" id="YMTENQL"/>
<evidence type="ECO:0000313" key="13">
    <source>
        <dbReference type="Proteomes" id="UP000594220"/>
    </source>
</evidence>
<feature type="region of interest" description="Disordered" evidence="9">
    <location>
        <begin position="126"/>
        <end position="172"/>
    </location>
</feature>
<dbReference type="InterPro" id="IPR027685">
    <property type="entry name" value="Shroom_fam"/>
</dbReference>
<sequence>MASCGNEIERWNLKQAGRTAEWLEPAAPPDYTNRLSPAKSVSNINHLLHLPAKVDSAYSSFSGGSNVPEYHAPQYWNEHCCLPLQQLPYMDSEYVRGIYNPNAVNSDLKYKSLELSSHHNSYNIGLNGQSTPTHGTLYQPPLPLARPPSSLSQPPSPPARLDSYKATKGRSNSGNHFENIVQLAAFPQDTSNGLLPSNSITNWLSRSKNEELNTEESEEWGPSQDITKKNSLHVYTRPSSFIFQEYLKSDSLGNTQKLSCAHNSVHAYKIPEEMNSKPSLPLHTNISAVNDTQENKQYFYACSVHKSPFIGADLQSTVTESSQRERQIPCIQCPFGAEDHLNLDQDALESKAGLKYMGSPIPKEDVPKKVNSYEDKHQHSSSEEASKNDIWEPLLDPQTPVQKPLQSQSLDNVERDHVHHGELGLGHKSFYDGADNTSYFRPNEGSTSHFLNGAKREKQTNKSSPDLTMNPKQEETLNPVRYTKHQLEFQKKLESQPQDDAVSEKINRQTTPLLYYLSGGKNTDVLSHKNQKWQQEDSGSLPKKSPRSHCPASTQPIEIQGEGNQLRKSKHKHQCTSNDTISETDDVVLGSPASSLDESFMYDYREKLKVAQKKVLRETSFKRKDLQMSLPIRLRQKPSRPSIEHLRSFSLTSAKEAAKLIPPPESLEYSGKYEEPKRPQTARMGGRKRITKEQKKLCYSEPEKLNQLDEQKDNGMSWREENAGTRSDEMSEQEAAVTRKRTLENRGRVLSSSNISKTELKQIQHTALIEYMERKISQRPASVQPVPSYKPPLQQRPSNAQWFSECKTSNPNSSRKNHSNEAFCQFSPEKYPDLSLSSSACIPPVMYTNRNSACSTAAETVLQKCKSAVKETEGSCTSRCASADYLPRAGASASSKGRERSKSTPPPERDLNRSSAYPEPSTQECETYPLLSSFPSKNEINLAKEEEEKSICKPGGRGRSMEEIGISETVRLSLLSQSTDQLHRTKTLHISPAPGLELWKNNTATNHQSSLKSPRFASGNLSKLANTENTVGLKGSDTTVQTLEKLLSTAKPYGIFFSTENLTPHCISFLGTLQSPLVYSESPLQSPLAMSPDEDNVFLNDSSTCCLEIASPCLHGQEMPASSLTGLSLQVASEEEQSKAVQKASLHILEKDGSNLRDGNEGNKDDGAGNTCCLDVRVVTPDMPSPVPRKGGDEDTQVEEECKEKSVVGRALLKTPRSQLGANDIALPQDNVTCCHTASLAQSNSGEKDEANSSSTNNKVRHGSHDHVFPEKQTNLPEKKLKSCEDQRYEELAMEIIAEDKSLVDVLMPHPVRKTALDLMEGLFPVNISMLDRSYRNKGAKTREKMQSVQEYDRKNSECPMEPAPETEHSPDQRTEDPMSNTNQVLIKSRDGSNDLDDITSKKKELISSIQSKLQTLWEERELVLSETKEYEVRGKELEAVIQDFCKPNEYERYMMFIGDLEKVVSLLLCLSSRLARVQNAMRKIDENTDAEEKQSLNERHNLLSRQREDAKDLKENLDRRERVVSGILAKYLTDRQLQDYKHFVQEKTSLLIEQKDLEERIKFLEEQLESLEKSIPL</sequence>